<evidence type="ECO:0000313" key="2">
    <source>
        <dbReference type="EMBL" id="CCD55542.1"/>
    </source>
</evidence>
<dbReference type="InParanoid" id="G2YV94"/>
<dbReference type="AlphaFoldDB" id="G2YV94"/>
<dbReference type="HOGENOM" id="CLU_474053_0_0_1"/>
<evidence type="ECO:0000313" key="3">
    <source>
        <dbReference type="Proteomes" id="UP000008177"/>
    </source>
</evidence>
<dbReference type="OrthoDB" id="4156714at2759"/>
<reference evidence="3" key="1">
    <citation type="journal article" date="2011" name="PLoS Genet.">
        <title>Genomic analysis of the necrotrophic fungal pathogens Sclerotinia sclerotiorum and Botrytis cinerea.</title>
        <authorList>
            <person name="Amselem J."/>
            <person name="Cuomo C.A."/>
            <person name="van Kan J.A."/>
            <person name="Viaud M."/>
            <person name="Benito E.P."/>
            <person name="Couloux A."/>
            <person name="Coutinho P.M."/>
            <person name="de Vries R.P."/>
            <person name="Dyer P.S."/>
            <person name="Fillinger S."/>
            <person name="Fournier E."/>
            <person name="Gout L."/>
            <person name="Hahn M."/>
            <person name="Kohn L."/>
            <person name="Lapalu N."/>
            <person name="Plummer K.M."/>
            <person name="Pradier J.M."/>
            <person name="Quevillon E."/>
            <person name="Sharon A."/>
            <person name="Simon A."/>
            <person name="ten Have A."/>
            <person name="Tudzynski B."/>
            <person name="Tudzynski P."/>
            <person name="Wincker P."/>
            <person name="Andrew M."/>
            <person name="Anthouard V."/>
            <person name="Beever R.E."/>
            <person name="Beffa R."/>
            <person name="Benoit I."/>
            <person name="Bouzid O."/>
            <person name="Brault B."/>
            <person name="Chen Z."/>
            <person name="Choquer M."/>
            <person name="Collemare J."/>
            <person name="Cotton P."/>
            <person name="Danchin E.G."/>
            <person name="Da Silva C."/>
            <person name="Gautier A."/>
            <person name="Giraud C."/>
            <person name="Giraud T."/>
            <person name="Gonzalez C."/>
            <person name="Grossetete S."/>
            <person name="Guldener U."/>
            <person name="Henrissat B."/>
            <person name="Howlett B.J."/>
            <person name="Kodira C."/>
            <person name="Kretschmer M."/>
            <person name="Lappartient A."/>
            <person name="Leroch M."/>
            <person name="Levis C."/>
            <person name="Mauceli E."/>
            <person name="Neuveglise C."/>
            <person name="Oeser B."/>
            <person name="Pearson M."/>
            <person name="Poulain J."/>
            <person name="Poussereau N."/>
            <person name="Quesneville H."/>
            <person name="Rascle C."/>
            <person name="Schumacher J."/>
            <person name="Segurens B."/>
            <person name="Sexton A."/>
            <person name="Silva E."/>
            <person name="Sirven C."/>
            <person name="Soanes D.M."/>
            <person name="Talbot N.J."/>
            <person name="Templeton M."/>
            <person name="Yandava C."/>
            <person name="Yarden O."/>
            <person name="Zeng Q."/>
            <person name="Rollins J.A."/>
            <person name="Lebrun M.H."/>
            <person name="Dickman M."/>
        </authorList>
    </citation>
    <scope>NUCLEOTIDE SEQUENCE [LARGE SCALE GENOMIC DNA]</scope>
    <source>
        <strain evidence="3">T4</strain>
    </source>
</reference>
<accession>G2YV94</accession>
<sequence length="575" mass="64877">MGIQAVLQHFNFKPKSENRRSHIYPVRTIPCQDKLQNTSWSFRKSSIFSRGRLILQRFRSHSTFPSKCKTKDGEFPVADNIGDLCVGSIELRNSCSEVPSQKTFPNHTTSSISLNSETRSSAPVFIGHGVSPFAELDSHTGVAKCDYILADIRSIHSGETQGNLPSTLKSQDTPRLPHTKHAVDLNRAQTSSISALPRKPLPDAIHVSDSTPFHDFPMDISRTSKRLEVEVHRCYEELRTLKKEIVDLKGNESELQQSNQRDREECSRAVLALQEMAFKSWKAQTWLPTDHDTVNLEISTLQAAMSGWIRGATSNDSRLDDLSEVFRGEDQAKHALREELSKVMVFKNDMLPQGLPQKRAKKILLEALLAHHLFTNVFSSPFSFLGDEITSLDSIYRTGLSWNIADAHRWRSDTLRLLCPEPSGNNDAEAIRLKMSALLDGIGKAQAGNFIKSPARCFFVTTPETTAGLQKIYQQATGLAYHLWTRRSMLKIVTLKDLNPFFDHLDIQMARHTNVQEDIKDTLTGQPISLVMYPGVVAYGLDECVDYETPRPWMPAKVWLYKPQVQVEGDSEMKK</sequence>
<name>G2YV94_BOTF4</name>
<dbReference type="EMBL" id="FQ790355">
    <property type="protein sequence ID" value="CCD55542.1"/>
    <property type="molecule type" value="Genomic_DNA"/>
</dbReference>
<dbReference type="Proteomes" id="UP000008177">
    <property type="component" value="Unplaced contigs"/>
</dbReference>
<protein>
    <submittedName>
        <fullName evidence="2">Uncharacterized protein</fullName>
    </submittedName>
</protein>
<keyword evidence="1" id="KW-0175">Coiled coil</keyword>
<evidence type="ECO:0000256" key="1">
    <source>
        <dbReference type="SAM" id="Coils"/>
    </source>
</evidence>
<gene>
    <name evidence="2" type="ORF">BofuT4_P155330.1</name>
</gene>
<proteinExistence type="predicted"/>
<organism evidence="2 3">
    <name type="scientific">Botryotinia fuckeliana (strain T4)</name>
    <name type="common">Noble rot fungus</name>
    <name type="synonym">Botrytis cinerea</name>
    <dbReference type="NCBI Taxonomy" id="999810"/>
    <lineage>
        <taxon>Eukaryota</taxon>
        <taxon>Fungi</taxon>
        <taxon>Dikarya</taxon>
        <taxon>Ascomycota</taxon>
        <taxon>Pezizomycotina</taxon>
        <taxon>Leotiomycetes</taxon>
        <taxon>Helotiales</taxon>
        <taxon>Sclerotiniaceae</taxon>
        <taxon>Botrytis</taxon>
    </lineage>
</organism>
<feature type="coiled-coil region" evidence="1">
    <location>
        <begin position="224"/>
        <end position="258"/>
    </location>
</feature>